<dbReference type="InterPro" id="IPR000160">
    <property type="entry name" value="GGDEF_dom"/>
</dbReference>
<feature type="transmembrane region" description="Helical" evidence="10">
    <location>
        <begin position="12"/>
        <end position="35"/>
    </location>
</feature>
<feature type="transmembrane region" description="Helical" evidence="10">
    <location>
        <begin position="153"/>
        <end position="176"/>
    </location>
</feature>
<evidence type="ECO:0000256" key="8">
    <source>
        <dbReference type="ARBA" id="ARBA00034247"/>
    </source>
</evidence>
<accession>A0A2M8H5H9</accession>
<dbReference type="SMART" id="SM00267">
    <property type="entry name" value="GGDEF"/>
    <property type="match status" value="1"/>
</dbReference>
<dbReference type="PROSITE" id="PS50887">
    <property type="entry name" value="GGDEF"/>
    <property type="match status" value="1"/>
</dbReference>
<gene>
    <name evidence="12" type="ORF">CUC44_18170</name>
</gene>
<comment type="cofactor">
    <cofactor evidence="1">
        <name>Mg(2+)</name>
        <dbReference type="ChEBI" id="CHEBI:18420"/>
    </cofactor>
</comment>
<dbReference type="Pfam" id="PF00990">
    <property type="entry name" value="GGDEF"/>
    <property type="match status" value="1"/>
</dbReference>
<evidence type="ECO:0000256" key="6">
    <source>
        <dbReference type="ARBA" id="ARBA00022989"/>
    </source>
</evidence>
<evidence type="ECO:0000259" key="11">
    <source>
        <dbReference type="PROSITE" id="PS50887"/>
    </source>
</evidence>
<dbReference type="OrthoDB" id="9812260at2"/>
<feature type="domain" description="GGDEF" evidence="11">
    <location>
        <begin position="339"/>
        <end position="473"/>
    </location>
</feature>
<dbReference type="EMBL" id="PGCP01000036">
    <property type="protein sequence ID" value="PJC91817.1"/>
    <property type="molecule type" value="Genomic_DNA"/>
</dbReference>
<dbReference type="GO" id="GO:0005886">
    <property type="term" value="C:plasma membrane"/>
    <property type="evidence" value="ECO:0007669"/>
    <property type="project" value="UniProtKB-SubCell"/>
</dbReference>
<proteinExistence type="predicted"/>
<keyword evidence="6 10" id="KW-1133">Transmembrane helix</keyword>
<keyword evidence="5 10" id="KW-0812">Transmembrane</keyword>
<feature type="region of interest" description="Disordered" evidence="9">
    <location>
        <begin position="464"/>
        <end position="487"/>
    </location>
</feature>
<comment type="caution">
    <text evidence="12">The sequence shown here is derived from an EMBL/GenBank/DDBJ whole genome shotgun (WGS) entry which is preliminary data.</text>
</comment>
<comment type="catalytic activity">
    <reaction evidence="8">
        <text>2 GTP = 3',3'-c-di-GMP + 2 diphosphate</text>
        <dbReference type="Rhea" id="RHEA:24898"/>
        <dbReference type="ChEBI" id="CHEBI:33019"/>
        <dbReference type="ChEBI" id="CHEBI:37565"/>
        <dbReference type="ChEBI" id="CHEBI:58805"/>
        <dbReference type="EC" id="2.7.7.65"/>
    </reaction>
</comment>
<evidence type="ECO:0000256" key="1">
    <source>
        <dbReference type="ARBA" id="ARBA00001946"/>
    </source>
</evidence>
<dbReference type="FunFam" id="3.30.70.270:FF:000001">
    <property type="entry name" value="Diguanylate cyclase domain protein"/>
    <property type="match status" value="1"/>
</dbReference>
<dbReference type="Pfam" id="PF05231">
    <property type="entry name" value="MASE1"/>
    <property type="match status" value="1"/>
</dbReference>
<feature type="transmembrane region" description="Helical" evidence="10">
    <location>
        <begin position="123"/>
        <end position="147"/>
    </location>
</feature>
<dbReference type="Proteomes" id="UP000232060">
    <property type="component" value="Unassembled WGS sequence"/>
</dbReference>
<dbReference type="GO" id="GO:1902201">
    <property type="term" value="P:negative regulation of bacterial-type flagellum-dependent cell motility"/>
    <property type="evidence" value="ECO:0007669"/>
    <property type="project" value="TreeGrafter"/>
</dbReference>
<dbReference type="AlphaFoldDB" id="A0A2M8H5H9"/>
<evidence type="ECO:0000256" key="5">
    <source>
        <dbReference type="ARBA" id="ARBA00022692"/>
    </source>
</evidence>
<keyword evidence="4" id="KW-1003">Cell membrane</keyword>
<evidence type="ECO:0000256" key="7">
    <source>
        <dbReference type="ARBA" id="ARBA00023136"/>
    </source>
</evidence>
<feature type="transmembrane region" description="Helical" evidence="10">
    <location>
        <begin position="272"/>
        <end position="297"/>
    </location>
</feature>
<evidence type="ECO:0000313" key="12">
    <source>
        <dbReference type="EMBL" id="PJC91817.1"/>
    </source>
</evidence>
<dbReference type="InterPro" id="IPR050469">
    <property type="entry name" value="Diguanylate_Cyclase"/>
</dbReference>
<feature type="transmembrane region" description="Helical" evidence="10">
    <location>
        <begin position="89"/>
        <end position="107"/>
    </location>
</feature>
<evidence type="ECO:0000256" key="9">
    <source>
        <dbReference type="SAM" id="MobiDB-lite"/>
    </source>
</evidence>
<comment type="subcellular location">
    <subcellularLocation>
        <location evidence="2">Cell membrane</location>
        <topology evidence="2">Multi-pass membrane protein</topology>
    </subcellularLocation>
</comment>
<feature type="transmembrane region" description="Helical" evidence="10">
    <location>
        <begin position="247"/>
        <end position="266"/>
    </location>
</feature>
<evidence type="ECO:0000256" key="3">
    <source>
        <dbReference type="ARBA" id="ARBA00012528"/>
    </source>
</evidence>
<sequence>MEETSRPRISSTLYPLFALLCVTTLVLLFSLIGIFTRPPNLLAAFWPANAVLLGVMLRYPRLSSPSGWLGGVIGYLLASLFTQDEAFKTALLTLGNLAGVSVGYLLFRRLDLEDRRLRRPMSIVFLLLIAMAASLAAGLVGALINPLLFQGSILYGLGFWFASELVNYMAILPVILTLPSPGSLSQWRTLLFQTPVSWASLLPLLSFLFSLLLSLLIAGPGSIAFPVPALLWCAVSYSVFATSLLSLCFSTLTLLALSNGFLVISHDAQTQYWMFSVRIGVMLIALTPLTAASIMAARNSLLRRMEHLAHHDHLTGALNRAGFWPAAQLMLDRLEQHKLPVAVCMLDLDNFKRINDNHGHEAGDSMLRAFTAAVRQHLRQGDLFGRMGGEEFAVLLPNTARQQALEIVERLREAVARLGVQDGVGNPVRVTVSIGIACQRQGHVNLDRLLSQADKALYRAKHNGRNRVEQHQEGEPDNANPPHPYEH</sequence>
<organism evidence="12 13">
    <name type="scientific">Aeromonas lusitana</name>
    <dbReference type="NCBI Taxonomy" id="931529"/>
    <lineage>
        <taxon>Bacteria</taxon>
        <taxon>Pseudomonadati</taxon>
        <taxon>Pseudomonadota</taxon>
        <taxon>Gammaproteobacteria</taxon>
        <taxon>Aeromonadales</taxon>
        <taxon>Aeromonadaceae</taxon>
        <taxon>Aeromonas</taxon>
    </lineage>
</organism>
<feature type="transmembrane region" description="Helical" evidence="10">
    <location>
        <begin position="41"/>
        <end position="59"/>
    </location>
</feature>
<dbReference type="RefSeq" id="WP_100861265.1">
    <property type="nucleotide sequence ID" value="NZ_PGCP01000036.1"/>
</dbReference>
<evidence type="ECO:0000313" key="13">
    <source>
        <dbReference type="Proteomes" id="UP000232060"/>
    </source>
</evidence>
<keyword evidence="13" id="KW-1185">Reference proteome</keyword>
<name>A0A2M8H5H9_9GAMM</name>
<keyword evidence="7 10" id="KW-0472">Membrane</keyword>
<feature type="transmembrane region" description="Helical" evidence="10">
    <location>
        <begin position="196"/>
        <end position="217"/>
    </location>
</feature>
<reference evidence="12 13" key="1">
    <citation type="submission" date="2017-11" db="EMBL/GenBank/DDBJ databases">
        <title>Draft genome sequence of environmental isolate Aeromonas lusitania sp. nov. MDC 2473.</title>
        <authorList>
            <person name="Colston S.M."/>
            <person name="Navarro A."/>
            <person name="Martinez-Murcia A.J."/>
            <person name="Graf J."/>
        </authorList>
    </citation>
    <scope>NUCLEOTIDE SEQUENCE [LARGE SCALE GENOMIC DNA]</scope>
    <source>
        <strain evidence="12 13">MDC 2473</strain>
    </source>
</reference>
<dbReference type="PANTHER" id="PTHR45138:SF9">
    <property type="entry name" value="DIGUANYLATE CYCLASE DGCM-RELATED"/>
    <property type="match status" value="1"/>
</dbReference>
<dbReference type="GO" id="GO:0052621">
    <property type="term" value="F:diguanylate cyclase activity"/>
    <property type="evidence" value="ECO:0007669"/>
    <property type="project" value="UniProtKB-EC"/>
</dbReference>
<dbReference type="InterPro" id="IPR029787">
    <property type="entry name" value="Nucleotide_cyclase"/>
</dbReference>
<dbReference type="InterPro" id="IPR007895">
    <property type="entry name" value="MASE1"/>
</dbReference>
<feature type="transmembrane region" description="Helical" evidence="10">
    <location>
        <begin position="66"/>
        <end position="83"/>
    </location>
</feature>
<dbReference type="NCBIfam" id="TIGR00254">
    <property type="entry name" value="GGDEF"/>
    <property type="match status" value="1"/>
</dbReference>
<dbReference type="Gene3D" id="3.30.70.270">
    <property type="match status" value="1"/>
</dbReference>
<evidence type="ECO:0000256" key="4">
    <source>
        <dbReference type="ARBA" id="ARBA00022475"/>
    </source>
</evidence>
<dbReference type="SUPFAM" id="SSF55073">
    <property type="entry name" value="Nucleotide cyclase"/>
    <property type="match status" value="1"/>
</dbReference>
<protein>
    <recommendedName>
        <fullName evidence="3">diguanylate cyclase</fullName>
        <ecNumber evidence="3">2.7.7.65</ecNumber>
    </recommendedName>
</protein>
<dbReference type="CDD" id="cd01949">
    <property type="entry name" value="GGDEF"/>
    <property type="match status" value="1"/>
</dbReference>
<evidence type="ECO:0000256" key="2">
    <source>
        <dbReference type="ARBA" id="ARBA00004651"/>
    </source>
</evidence>
<dbReference type="PANTHER" id="PTHR45138">
    <property type="entry name" value="REGULATORY COMPONENTS OF SENSORY TRANSDUCTION SYSTEM"/>
    <property type="match status" value="1"/>
</dbReference>
<dbReference type="EC" id="2.7.7.65" evidence="3"/>
<evidence type="ECO:0000256" key="10">
    <source>
        <dbReference type="SAM" id="Phobius"/>
    </source>
</evidence>
<dbReference type="InterPro" id="IPR043128">
    <property type="entry name" value="Rev_trsase/Diguanyl_cyclase"/>
</dbReference>
<dbReference type="GO" id="GO:0043709">
    <property type="term" value="P:cell adhesion involved in single-species biofilm formation"/>
    <property type="evidence" value="ECO:0007669"/>
    <property type="project" value="TreeGrafter"/>
</dbReference>